<organism evidence="1 2">
    <name type="scientific">Candidatus Woesebacteria bacterium RIFCSPHIGHO2_01_FULL_44_21</name>
    <dbReference type="NCBI Taxonomy" id="1802503"/>
    <lineage>
        <taxon>Bacteria</taxon>
        <taxon>Candidatus Woeseibacteriota</taxon>
    </lineage>
</organism>
<accession>A0A1F7Z128</accession>
<gene>
    <name evidence="1" type="ORF">A2803_01195</name>
</gene>
<sequence>MEQTFVTSILPKLGLHHIMKMQRPPLWLTYDREGDALHVIFEEAKKSDKSALDKNDIIFTKRGEKVINMTVLNASRFIQ</sequence>
<name>A0A1F7Z128_9BACT</name>
<evidence type="ECO:0000313" key="2">
    <source>
        <dbReference type="Proteomes" id="UP000178870"/>
    </source>
</evidence>
<evidence type="ECO:0000313" key="1">
    <source>
        <dbReference type="EMBL" id="OGM32658.1"/>
    </source>
</evidence>
<dbReference type="Proteomes" id="UP000178870">
    <property type="component" value="Unassembled WGS sequence"/>
</dbReference>
<dbReference type="Pfam" id="PF10049">
    <property type="entry name" value="DUF2283"/>
    <property type="match status" value="1"/>
</dbReference>
<reference evidence="1 2" key="1">
    <citation type="journal article" date="2016" name="Nat. Commun.">
        <title>Thousands of microbial genomes shed light on interconnected biogeochemical processes in an aquifer system.</title>
        <authorList>
            <person name="Anantharaman K."/>
            <person name="Brown C.T."/>
            <person name="Hug L.A."/>
            <person name="Sharon I."/>
            <person name="Castelle C.J."/>
            <person name="Probst A.J."/>
            <person name="Thomas B.C."/>
            <person name="Singh A."/>
            <person name="Wilkins M.J."/>
            <person name="Karaoz U."/>
            <person name="Brodie E.L."/>
            <person name="Williams K.H."/>
            <person name="Hubbard S.S."/>
            <person name="Banfield J.F."/>
        </authorList>
    </citation>
    <scope>NUCLEOTIDE SEQUENCE [LARGE SCALE GENOMIC DNA]</scope>
</reference>
<evidence type="ECO:0008006" key="3">
    <source>
        <dbReference type="Google" id="ProtNLM"/>
    </source>
</evidence>
<dbReference type="EMBL" id="MGGP01000013">
    <property type="protein sequence ID" value="OGM32658.1"/>
    <property type="molecule type" value="Genomic_DNA"/>
</dbReference>
<comment type="caution">
    <text evidence="1">The sequence shown here is derived from an EMBL/GenBank/DDBJ whole genome shotgun (WGS) entry which is preliminary data.</text>
</comment>
<protein>
    <recommendedName>
        <fullName evidence="3">DUF2283 domain-containing protein</fullName>
    </recommendedName>
</protein>
<dbReference type="AlphaFoldDB" id="A0A1F7Z128"/>
<dbReference type="InterPro" id="IPR019270">
    <property type="entry name" value="DUF2283"/>
</dbReference>
<proteinExistence type="predicted"/>